<dbReference type="GO" id="GO:0045947">
    <property type="term" value="P:negative regulation of translational initiation"/>
    <property type="evidence" value="ECO:0007669"/>
    <property type="project" value="UniProtKB-UniRule"/>
</dbReference>
<keyword evidence="1 4" id="KW-0963">Cytoplasm</keyword>
<reference evidence="5" key="1">
    <citation type="submission" date="2019-11" db="EMBL/GenBank/DDBJ databases">
        <title>Acidithiobacillus ferrianus sp. nov.: a facultatively anaerobic and extremely acidophilic chemolithoautotroph.</title>
        <authorList>
            <person name="Norris P.R."/>
            <person name="Falagan C."/>
            <person name="Moya-Beltran A."/>
            <person name="Castro M."/>
            <person name="Quatrini R."/>
            <person name="Johnson D.B."/>
        </authorList>
    </citation>
    <scope>NUCLEOTIDE SEQUENCE [LARGE SCALE GENOMIC DNA]</scope>
    <source>
        <strain evidence="5">MG</strain>
    </source>
</reference>
<organism evidence="5">
    <name type="scientific">Acidithiobacillus ferrianus</name>
    <dbReference type="NCBI Taxonomy" id="2678518"/>
    <lineage>
        <taxon>Bacteria</taxon>
        <taxon>Pseudomonadati</taxon>
        <taxon>Pseudomonadota</taxon>
        <taxon>Acidithiobacillia</taxon>
        <taxon>Acidithiobacillales</taxon>
        <taxon>Acidithiobacillaceae</taxon>
        <taxon>Acidithiobacillus</taxon>
    </lineage>
</organism>
<dbReference type="AlphaFoldDB" id="A0A845U890"/>
<evidence type="ECO:0000256" key="4">
    <source>
        <dbReference type="HAMAP-Rule" id="MF_00167"/>
    </source>
</evidence>
<dbReference type="GO" id="GO:0048027">
    <property type="term" value="F:mRNA 5'-UTR binding"/>
    <property type="evidence" value="ECO:0007669"/>
    <property type="project" value="UniProtKB-UniRule"/>
</dbReference>
<keyword evidence="4" id="KW-1005">Bacterial flagellum biogenesis</keyword>
<keyword evidence="3 4" id="KW-0694">RNA-binding</keyword>
<proteinExistence type="inferred from homology"/>
<name>A0A845U890_9PROT</name>
<evidence type="ECO:0000256" key="3">
    <source>
        <dbReference type="ARBA" id="ARBA00022884"/>
    </source>
</evidence>
<dbReference type="InterPro" id="IPR036107">
    <property type="entry name" value="CsrA_sf"/>
</dbReference>
<evidence type="ECO:0000256" key="2">
    <source>
        <dbReference type="ARBA" id="ARBA00022845"/>
    </source>
</evidence>
<evidence type="ECO:0000256" key="1">
    <source>
        <dbReference type="ARBA" id="ARBA00022490"/>
    </source>
</evidence>
<accession>A0A845U890</accession>
<dbReference type="RefSeq" id="WP_163098272.1">
    <property type="nucleotide sequence ID" value="NZ_CP127523.1"/>
</dbReference>
<comment type="caution">
    <text evidence="5">The sequence shown here is derived from an EMBL/GenBank/DDBJ whole genome shotgun (WGS) entry which is preliminary data.</text>
</comment>
<dbReference type="Gene3D" id="2.60.40.4380">
    <property type="entry name" value="Translational regulator CsrA"/>
    <property type="match status" value="1"/>
</dbReference>
<dbReference type="GO" id="GO:0006109">
    <property type="term" value="P:regulation of carbohydrate metabolic process"/>
    <property type="evidence" value="ECO:0007669"/>
    <property type="project" value="InterPro"/>
</dbReference>
<keyword evidence="4" id="KW-0678">Repressor</keyword>
<dbReference type="EMBL" id="WNJL01000035">
    <property type="protein sequence ID" value="NDU43063.1"/>
    <property type="molecule type" value="Genomic_DNA"/>
</dbReference>
<dbReference type="PANTHER" id="PTHR34984:SF1">
    <property type="entry name" value="CARBON STORAGE REGULATOR"/>
    <property type="match status" value="1"/>
</dbReference>
<comment type="similarity">
    <text evidence="4">Belongs to the CsrA/RsmA family.</text>
</comment>
<keyword evidence="2 4" id="KW-0810">Translation regulation</keyword>
<evidence type="ECO:0000313" key="5">
    <source>
        <dbReference type="EMBL" id="NDU43063.1"/>
    </source>
</evidence>
<comment type="subunit">
    <text evidence="4">Homodimer; the beta-strands of each monomer intercalate to form a hydrophobic core, while the alpha-helices form wings that extend away from the core.</text>
</comment>
<dbReference type="GO" id="GO:0044781">
    <property type="term" value="P:bacterial-type flagellum organization"/>
    <property type="evidence" value="ECO:0007669"/>
    <property type="project" value="UniProtKB-KW"/>
</dbReference>
<dbReference type="GO" id="GO:1902208">
    <property type="term" value="P:regulation of bacterial-type flagellum assembly"/>
    <property type="evidence" value="ECO:0007669"/>
    <property type="project" value="UniProtKB-UniRule"/>
</dbReference>
<dbReference type="HAMAP" id="MF_00167">
    <property type="entry name" value="CsrA"/>
    <property type="match status" value="1"/>
</dbReference>
<sequence length="88" mass="9941">MLVLTRRRGQAICIGDDIRIVVTRIEDGQVRLGIESAHDVIILREELLESVRRANQSAQAVAPAQFNQWLLSHHPTTQDTDTIQEAQK</sequence>
<protein>
    <recommendedName>
        <fullName evidence="4">Translational regulator CsrA</fullName>
    </recommendedName>
</protein>
<dbReference type="GO" id="GO:0006402">
    <property type="term" value="P:mRNA catabolic process"/>
    <property type="evidence" value="ECO:0007669"/>
    <property type="project" value="InterPro"/>
</dbReference>
<dbReference type="InterPro" id="IPR003751">
    <property type="entry name" value="CsrA"/>
</dbReference>
<dbReference type="PANTHER" id="PTHR34984">
    <property type="entry name" value="CARBON STORAGE REGULATOR"/>
    <property type="match status" value="1"/>
</dbReference>
<dbReference type="Pfam" id="PF02599">
    <property type="entry name" value="CsrA"/>
    <property type="match status" value="1"/>
</dbReference>
<dbReference type="GO" id="GO:0005829">
    <property type="term" value="C:cytosol"/>
    <property type="evidence" value="ECO:0007669"/>
    <property type="project" value="TreeGrafter"/>
</dbReference>
<dbReference type="SUPFAM" id="SSF117130">
    <property type="entry name" value="CsrA-like"/>
    <property type="match status" value="1"/>
</dbReference>
<comment type="function">
    <text evidence="4">A translational regulator that binds mRNA to regulate translation initiation and/or mRNA stability. Usually binds in the 5'-UTR at or near the Shine-Dalgarno sequence preventing ribosome-binding, thus repressing translation. Its main target seems to be the major flagellin gene, while its function is anatagonized by FliW.</text>
</comment>
<comment type="subcellular location">
    <subcellularLocation>
        <location evidence="4">Cytoplasm</location>
    </subcellularLocation>
</comment>
<gene>
    <name evidence="4" type="primary">csrA</name>
    <name evidence="5" type="ORF">GL267_10565</name>
</gene>